<keyword evidence="5" id="KW-1185">Reference proteome</keyword>
<evidence type="ECO:0000256" key="1">
    <source>
        <dbReference type="ARBA" id="ARBA00022857"/>
    </source>
</evidence>
<dbReference type="Pfam" id="PF13602">
    <property type="entry name" value="ADH_zinc_N_2"/>
    <property type="match status" value="1"/>
</dbReference>
<accession>A0A506U123</accession>
<dbReference type="Pfam" id="PF08240">
    <property type="entry name" value="ADH_N"/>
    <property type="match status" value="1"/>
</dbReference>
<dbReference type="SUPFAM" id="SSF50129">
    <property type="entry name" value="GroES-like"/>
    <property type="match status" value="1"/>
</dbReference>
<comment type="caution">
    <text evidence="4">The sequence shown here is derived from an EMBL/GenBank/DDBJ whole genome shotgun (WGS) entry which is preliminary data.</text>
</comment>
<dbReference type="Gene3D" id="3.40.50.720">
    <property type="entry name" value="NAD(P)-binding Rossmann-like Domain"/>
    <property type="match status" value="1"/>
</dbReference>
<name>A0A506U123_9HYPH</name>
<evidence type="ECO:0000256" key="2">
    <source>
        <dbReference type="ARBA" id="ARBA00023002"/>
    </source>
</evidence>
<keyword evidence="2" id="KW-0560">Oxidoreductase</keyword>
<dbReference type="GO" id="GO:0070402">
    <property type="term" value="F:NADPH binding"/>
    <property type="evidence" value="ECO:0007669"/>
    <property type="project" value="TreeGrafter"/>
</dbReference>
<feature type="domain" description="Enoyl reductase (ER)" evidence="3">
    <location>
        <begin position="10"/>
        <end position="319"/>
    </location>
</feature>
<dbReference type="SUPFAM" id="SSF51735">
    <property type="entry name" value="NAD(P)-binding Rossmann-fold domains"/>
    <property type="match status" value="1"/>
</dbReference>
<reference evidence="4 5" key="1">
    <citation type="submission" date="2019-06" db="EMBL/GenBank/DDBJ databases">
        <authorList>
            <person name="Li M."/>
        </authorList>
    </citation>
    <scope>NUCLEOTIDE SEQUENCE [LARGE SCALE GENOMIC DNA]</scope>
    <source>
        <strain evidence="4 5">BGMRC2036</strain>
    </source>
</reference>
<dbReference type="OrthoDB" id="9785812at2"/>
<protein>
    <submittedName>
        <fullName evidence="4">Zinc-binding dehydrogenase</fullName>
    </submittedName>
</protein>
<evidence type="ECO:0000313" key="5">
    <source>
        <dbReference type="Proteomes" id="UP000318801"/>
    </source>
</evidence>
<evidence type="ECO:0000259" key="3">
    <source>
        <dbReference type="SMART" id="SM00829"/>
    </source>
</evidence>
<dbReference type="InterPro" id="IPR013154">
    <property type="entry name" value="ADH-like_N"/>
</dbReference>
<gene>
    <name evidence="4" type="ORF">FJU08_21900</name>
</gene>
<dbReference type="InterPro" id="IPR011032">
    <property type="entry name" value="GroES-like_sf"/>
</dbReference>
<sequence>MKIARIESFGKPQGLAIANVDNPCPEPGQAVIDVEAIGVGSQDAMIRSGALAEFGYREGFVPGSDVVGTVSQLGSDVEETWLGRRVWAFVGQGGYAEKVSAPVQTMVPIPDGVSAQDAVAVGASGVVAHFGLARGGLAAGHSLMIRGAGGPIGVMAVQLAQLAGAAEIAVTASSPERSKRLMDLGATSALDRSGRGYGSSENAYDVILDVAGGPDTGTFFSRLAPNGRMVLVGAVAGMPPETFAAPMLSSFQRSLSFSTLSANPTTVPDADRQRVADGLFHAVVHGQIRAVIAETLELEAVVEAHRRLDKGGLFGKMVLIP</sequence>
<dbReference type="InterPro" id="IPR036291">
    <property type="entry name" value="NAD(P)-bd_dom_sf"/>
</dbReference>
<dbReference type="InterPro" id="IPR020843">
    <property type="entry name" value="ER"/>
</dbReference>
<dbReference type="SMART" id="SM00829">
    <property type="entry name" value="PKS_ER"/>
    <property type="match status" value="1"/>
</dbReference>
<keyword evidence="1" id="KW-0521">NADP</keyword>
<dbReference type="AlphaFoldDB" id="A0A506U123"/>
<dbReference type="Proteomes" id="UP000318801">
    <property type="component" value="Unassembled WGS sequence"/>
</dbReference>
<dbReference type="EMBL" id="VHLG01000025">
    <property type="protein sequence ID" value="TPW26645.1"/>
    <property type="molecule type" value="Genomic_DNA"/>
</dbReference>
<organism evidence="4 5">
    <name type="scientific">Martelella alba</name>
    <dbReference type="NCBI Taxonomy" id="2590451"/>
    <lineage>
        <taxon>Bacteria</taxon>
        <taxon>Pseudomonadati</taxon>
        <taxon>Pseudomonadota</taxon>
        <taxon>Alphaproteobacteria</taxon>
        <taxon>Hyphomicrobiales</taxon>
        <taxon>Aurantimonadaceae</taxon>
        <taxon>Martelella</taxon>
    </lineage>
</organism>
<dbReference type="GO" id="GO:0016651">
    <property type="term" value="F:oxidoreductase activity, acting on NAD(P)H"/>
    <property type="evidence" value="ECO:0007669"/>
    <property type="project" value="TreeGrafter"/>
</dbReference>
<dbReference type="Gene3D" id="3.90.180.10">
    <property type="entry name" value="Medium-chain alcohol dehydrogenases, catalytic domain"/>
    <property type="match status" value="1"/>
</dbReference>
<evidence type="ECO:0000313" key="4">
    <source>
        <dbReference type="EMBL" id="TPW26645.1"/>
    </source>
</evidence>
<dbReference type="PANTHER" id="PTHR48106">
    <property type="entry name" value="QUINONE OXIDOREDUCTASE PIG3-RELATED"/>
    <property type="match status" value="1"/>
</dbReference>
<proteinExistence type="predicted"/>